<accession>A0ABM9ZWE8</accession>
<feature type="transmembrane region" description="Helical" evidence="1">
    <location>
        <begin position="7"/>
        <end position="26"/>
    </location>
</feature>
<keyword evidence="1" id="KW-0812">Transmembrane</keyword>
<feature type="transmembrane region" description="Helical" evidence="1">
    <location>
        <begin position="38"/>
        <end position="56"/>
    </location>
</feature>
<evidence type="ECO:0000256" key="1">
    <source>
        <dbReference type="SAM" id="Phobius"/>
    </source>
</evidence>
<keyword evidence="1" id="KW-1133">Transmembrane helix</keyword>
<name>A0ABM9ZWE8_9BACT</name>
<evidence type="ECO:0000313" key="2">
    <source>
        <dbReference type="EMBL" id="EFB91276.1"/>
    </source>
</evidence>
<organism evidence="2 3">
    <name type="scientific">Pyramidobacter piscolens W5455</name>
    <dbReference type="NCBI Taxonomy" id="352165"/>
    <lineage>
        <taxon>Bacteria</taxon>
        <taxon>Thermotogati</taxon>
        <taxon>Synergistota</taxon>
        <taxon>Synergistia</taxon>
        <taxon>Synergistales</taxon>
        <taxon>Dethiosulfovibrionaceae</taxon>
        <taxon>Pyramidobacter</taxon>
    </lineage>
</organism>
<proteinExistence type="predicted"/>
<dbReference type="EMBL" id="ADFP01000047">
    <property type="protein sequence ID" value="EFB91276.1"/>
    <property type="molecule type" value="Genomic_DNA"/>
</dbReference>
<comment type="caution">
    <text evidence="2">The sequence shown here is derived from an EMBL/GenBank/DDBJ whole genome shotgun (WGS) entry which is preliminary data.</text>
</comment>
<protein>
    <submittedName>
        <fullName evidence="2">Uncharacterized protein</fullName>
    </submittedName>
</protein>
<gene>
    <name evidence="2" type="ORF">HMPREF7215_0367</name>
</gene>
<keyword evidence="1" id="KW-0472">Membrane</keyword>
<sequence>MERYLPVFCFCLGTANIVFALGALVFRHFRSGGLRTGRALMFLISGILFIMCGARLQDETIPVPRSESAAEQQPLPASRR</sequence>
<dbReference type="Proteomes" id="UP000006462">
    <property type="component" value="Unassembled WGS sequence"/>
</dbReference>
<evidence type="ECO:0000313" key="3">
    <source>
        <dbReference type="Proteomes" id="UP000006462"/>
    </source>
</evidence>
<reference evidence="2 3" key="1">
    <citation type="submission" date="2009-12" db="EMBL/GenBank/DDBJ databases">
        <authorList>
            <person name="Shrivastava S."/>
            <person name="Madupu R."/>
            <person name="Durkin A.S."/>
            <person name="Torralba M."/>
            <person name="Methe B."/>
            <person name="Sutton G.G."/>
            <person name="Strausberg R.L."/>
            <person name="Nelson K.E."/>
        </authorList>
    </citation>
    <scope>NUCLEOTIDE SEQUENCE [LARGE SCALE GENOMIC DNA]</scope>
    <source>
        <strain evidence="2 3">W5455</strain>
    </source>
</reference>
<keyword evidence="3" id="KW-1185">Reference proteome</keyword>